<dbReference type="PANTHER" id="PTHR48100">
    <property type="entry name" value="BROAD-SPECIFICITY PHOSPHATASE YOR283W-RELATED"/>
    <property type="match status" value="1"/>
</dbReference>
<evidence type="ECO:0000313" key="3">
    <source>
        <dbReference type="EMBL" id="PXW56422.1"/>
    </source>
</evidence>
<dbReference type="SMART" id="SM00855">
    <property type="entry name" value="PGAM"/>
    <property type="match status" value="1"/>
</dbReference>
<dbReference type="Proteomes" id="UP000248021">
    <property type="component" value="Unassembled WGS sequence"/>
</dbReference>
<dbReference type="CDD" id="cd07067">
    <property type="entry name" value="HP_PGM_like"/>
    <property type="match status" value="1"/>
</dbReference>
<accession>A0A2V3UD94</accession>
<reference evidence="3 4" key="1">
    <citation type="submission" date="2018-05" db="EMBL/GenBank/DDBJ databases">
        <title>Genomic Encyclopedia of Type Strains, Phase IV (KMG-IV): sequencing the most valuable type-strain genomes for metagenomic binning, comparative biology and taxonomic classification.</title>
        <authorList>
            <person name="Goeker M."/>
        </authorList>
    </citation>
    <scope>NUCLEOTIDE SEQUENCE [LARGE SCALE GENOMIC DNA]</scope>
    <source>
        <strain evidence="3 4">DSM 6462</strain>
    </source>
</reference>
<comment type="caution">
    <text evidence="3">The sequence shown here is derived from an EMBL/GenBank/DDBJ whole genome shotgun (WGS) entry which is preliminary data.</text>
</comment>
<feature type="active site" description="Tele-phosphohistidine intermediate" evidence="1">
    <location>
        <position position="10"/>
    </location>
</feature>
<evidence type="ECO:0000256" key="2">
    <source>
        <dbReference type="PIRSR" id="PIRSR613078-2"/>
    </source>
</evidence>
<dbReference type="AlphaFoldDB" id="A0A2V3UD94"/>
<dbReference type="Pfam" id="PF00300">
    <property type="entry name" value="His_Phos_1"/>
    <property type="match status" value="1"/>
</dbReference>
<protein>
    <submittedName>
        <fullName evidence="3">Putative phosphoglycerate mutase</fullName>
    </submittedName>
</protein>
<dbReference type="GO" id="GO:0016791">
    <property type="term" value="F:phosphatase activity"/>
    <property type="evidence" value="ECO:0007669"/>
    <property type="project" value="TreeGrafter"/>
</dbReference>
<sequence>MAPTIYFVRHGETAWNAEGRLQGQRDTQLNDRGRRQADEVGGFLPRLVPDFAALDYVASPLQRTRETMERLRVAAGLPAEGFRRDDRLREISFGIWEGMTWKEIRSRDNANAAIRDKDRFGYAPRNGESYAMVVERLRPFIADIARDTLVVSHGGVARALLTMLTDLSTSEAPSVPIWQGRMLVFSDGAVRWTPAPE</sequence>
<dbReference type="InterPro" id="IPR050275">
    <property type="entry name" value="PGM_Phosphatase"/>
</dbReference>
<organism evidence="3 4">
    <name type="scientific">Chelatococcus asaccharovorans</name>
    <dbReference type="NCBI Taxonomy" id="28210"/>
    <lineage>
        <taxon>Bacteria</taxon>
        <taxon>Pseudomonadati</taxon>
        <taxon>Pseudomonadota</taxon>
        <taxon>Alphaproteobacteria</taxon>
        <taxon>Hyphomicrobiales</taxon>
        <taxon>Chelatococcaceae</taxon>
        <taxon>Chelatococcus</taxon>
    </lineage>
</organism>
<feature type="active site" description="Proton donor/acceptor" evidence="1">
    <location>
        <position position="90"/>
    </location>
</feature>
<name>A0A2V3UD94_9HYPH</name>
<dbReference type="OrthoDB" id="9781415at2"/>
<dbReference type="RefSeq" id="WP_110376165.1">
    <property type="nucleotide sequence ID" value="NZ_CAKNFM010000006.1"/>
</dbReference>
<dbReference type="Gene3D" id="3.40.50.1240">
    <property type="entry name" value="Phosphoglycerate mutase-like"/>
    <property type="match status" value="1"/>
</dbReference>
<gene>
    <name evidence="3" type="ORF">C7450_108172</name>
</gene>
<evidence type="ECO:0000256" key="1">
    <source>
        <dbReference type="PIRSR" id="PIRSR613078-1"/>
    </source>
</evidence>
<dbReference type="InterPro" id="IPR013078">
    <property type="entry name" value="His_Pase_superF_clade-1"/>
</dbReference>
<feature type="binding site" evidence="2">
    <location>
        <begin position="9"/>
        <end position="16"/>
    </location>
    <ligand>
        <name>substrate</name>
    </ligand>
</feature>
<dbReference type="SUPFAM" id="SSF53254">
    <property type="entry name" value="Phosphoglycerate mutase-like"/>
    <property type="match status" value="1"/>
</dbReference>
<dbReference type="PIRSF" id="PIRSF000709">
    <property type="entry name" value="6PFK_2-Ptase"/>
    <property type="match status" value="1"/>
</dbReference>
<keyword evidence="4" id="KW-1185">Reference proteome</keyword>
<dbReference type="EMBL" id="QJJK01000008">
    <property type="protein sequence ID" value="PXW56422.1"/>
    <property type="molecule type" value="Genomic_DNA"/>
</dbReference>
<dbReference type="GO" id="GO:0005737">
    <property type="term" value="C:cytoplasm"/>
    <property type="evidence" value="ECO:0007669"/>
    <property type="project" value="TreeGrafter"/>
</dbReference>
<dbReference type="InterPro" id="IPR029033">
    <property type="entry name" value="His_PPase_superfam"/>
</dbReference>
<proteinExistence type="predicted"/>
<feature type="binding site" evidence="2">
    <location>
        <position position="63"/>
    </location>
    <ligand>
        <name>substrate</name>
    </ligand>
</feature>
<evidence type="ECO:0000313" key="4">
    <source>
        <dbReference type="Proteomes" id="UP000248021"/>
    </source>
</evidence>
<dbReference type="PANTHER" id="PTHR48100:SF59">
    <property type="entry name" value="ADENOSYLCOBALAMIN_ALPHA-RIBAZOLE PHOSPHATASE"/>
    <property type="match status" value="1"/>
</dbReference>